<proteinExistence type="predicted"/>
<sequence length="527" mass="61257">MYILPKCELTKSCDKIAYQVKRTEQNQLDNDIYVCENCVHLNYSGEPNIALPSTELIVETLHSVDFALKQMSLQMNTHRLDKKWNIFESELNSFKRTYRQFCGAFGAIQHSEEWVKMVQLFENLKDFLDRVYNFELMKSKRRKFHRNEFETGDILSSLAPEQGLEACLKQLSSYLETREIKCLHERLKEAKDEANERKEMIKQRDEVIKQRDEVIEQREEQIKESKEEVKEVLQEKHDLEHKLETLVEERQEQIQEKQKQEKTIEEMKETIQTLEKDALPSDLSYQELETIYNTLYGSKETFDESSEIEISANCECKDVILLKTLQSYKLPPLELVSLDINPTVINPETINRFLTNAFSSDAKGNNNELLLKTKRLEFNKDGDKYDSISEYMAGLLKAIPKISEYLGLFNFSVSSSEFVDLLVVAKDVKVIEFVLCKIKIDEECDFRNKLDDSSFEKIDFYGSGLKSNWKTNDYASLRSIIKGLSKVQSIKARPLTITLDCCGLNKQKAEEIIKTDCGMQNVTIEGI</sequence>
<feature type="coiled-coil region" evidence="1">
    <location>
        <begin position="177"/>
        <end position="277"/>
    </location>
</feature>
<reference evidence="2" key="1">
    <citation type="submission" date="2023-07" db="EMBL/GenBank/DDBJ databases">
        <authorList>
            <consortium name="AG Swart"/>
            <person name="Singh M."/>
            <person name="Singh A."/>
            <person name="Seah K."/>
            <person name="Emmerich C."/>
        </authorList>
    </citation>
    <scope>NUCLEOTIDE SEQUENCE</scope>
    <source>
        <strain evidence="2">DP1</strain>
    </source>
</reference>
<dbReference type="Proteomes" id="UP001295684">
    <property type="component" value="Unassembled WGS sequence"/>
</dbReference>
<organism evidence="2 3">
    <name type="scientific">Euplotes crassus</name>
    <dbReference type="NCBI Taxonomy" id="5936"/>
    <lineage>
        <taxon>Eukaryota</taxon>
        <taxon>Sar</taxon>
        <taxon>Alveolata</taxon>
        <taxon>Ciliophora</taxon>
        <taxon>Intramacronucleata</taxon>
        <taxon>Spirotrichea</taxon>
        <taxon>Hypotrichia</taxon>
        <taxon>Euplotida</taxon>
        <taxon>Euplotidae</taxon>
        <taxon>Moneuplotes</taxon>
    </lineage>
</organism>
<dbReference type="AlphaFoldDB" id="A0AAD2DAJ0"/>
<gene>
    <name evidence="2" type="ORF">ECRASSUSDP1_LOCUS27160</name>
</gene>
<protein>
    <submittedName>
        <fullName evidence="2">Uncharacterized protein</fullName>
    </submittedName>
</protein>
<evidence type="ECO:0000313" key="3">
    <source>
        <dbReference type="Proteomes" id="UP001295684"/>
    </source>
</evidence>
<name>A0AAD2DAJ0_EUPCR</name>
<accession>A0AAD2DAJ0</accession>
<dbReference type="EMBL" id="CAMPGE010028015">
    <property type="protein sequence ID" value="CAI2385583.1"/>
    <property type="molecule type" value="Genomic_DNA"/>
</dbReference>
<keyword evidence="3" id="KW-1185">Reference proteome</keyword>
<evidence type="ECO:0000256" key="1">
    <source>
        <dbReference type="SAM" id="Coils"/>
    </source>
</evidence>
<evidence type="ECO:0000313" key="2">
    <source>
        <dbReference type="EMBL" id="CAI2385583.1"/>
    </source>
</evidence>
<comment type="caution">
    <text evidence="2">The sequence shown here is derived from an EMBL/GenBank/DDBJ whole genome shotgun (WGS) entry which is preliminary data.</text>
</comment>
<keyword evidence="1" id="KW-0175">Coiled coil</keyword>